<keyword evidence="2" id="KW-0732">Signal</keyword>
<organism evidence="3 4">
    <name type="scientific">Aquamicrobium ahrensii</name>
    <dbReference type="NCBI Taxonomy" id="469551"/>
    <lineage>
        <taxon>Bacteria</taxon>
        <taxon>Pseudomonadati</taxon>
        <taxon>Pseudomonadota</taxon>
        <taxon>Alphaproteobacteria</taxon>
        <taxon>Hyphomicrobiales</taxon>
        <taxon>Phyllobacteriaceae</taxon>
        <taxon>Aquamicrobium</taxon>
    </lineage>
</organism>
<sequence length="96" mass="9741">MKLSRIATCGVLLVALSSGSAVAGGKSGTAGQTTPSPGDLPGVNGAYSIVTPLPPEPDDDKPTGQFGHFRVGNFDVKVSGKLTYDIGVGTLRPSKR</sequence>
<evidence type="ECO:0000313" key="4">
    <source>
        <dbReference type="Proteomes" id="UP001549143"/>
    </source>
</evidence>
<dbReference type="Proteomes" id="UP001549143">
    <property type="component" value="Unassembled WGS sequence"/>
</dbReference>
<comment type="caution">
    <text evidence="3">The sequence shown here is derived from an EMBL/GenBank/DDBJ whole genome shotgun (WGS) entry which is preliminary data.</text>
</comment>
<dbReference type="EMBL" id="JBEPMN010000004">
    <property type="protein sequence ID" value="MET3661112.1"/>
    <property type="molecule type" value="Genomic_DNA"/>
</dbReference>
<gene>
    <name evidence="3" type="ORF">ABID44_001432</name>
</gene>
<feature type="signal peptide" evidence="2">
    <location>
        <begin position="1"/>
        <end position="23"/>
    </location>
</feature>
<name>A0ABV2KJU1_9HYPH</name>
<reference evidence="3 4" key="1">
    <citation type="submission" date="2024-06" db="EMBL/GenBank/DDBJ databases">
        <title>Genomic Encyclopedia of Type Strains, Phase IV (KMG-IV): sequencing the most valuable type-strain genomes for metagenomic binning, comparative biology and taxonomic classification.</title>
        <authorList>
            <person name="Goeker M."/>
        </authorList>
    </citation>
    <scope>NUCLEOTIDE SEQUENCE [LARGE SCALE GENOMIC DNA]</scope>
    <source>
        <strain evidence="3 4">DSM 19730</strain>
    </source>
</reference>
<evidence type="ECO:0008006" key="5">
    <source>
        <dbReference type="Google" id="ProtNLM"/>
    </source>
</evidence>
<feature type="chain" id="PRO_5047025993" description="Porin" evidence="2">
    <location>
        <begin position="24"/>
        <end position="96"/>
    </location>
</feature>
<feature type="region of interest" description="Disordered" evidence="1">
    <location>
        <begin position="20"/>
        <end position="40"/>
    </location>
</feature>
<keyword evidence="4" id="KW-1185">Reference proteome</keyword>
<evidence type="ECO:0000256" key="2">
    <source>
        <dbReference type="SAM" id="SignalP"/>
    </source>
</evidence>
<accession>A0ABV2KJU1</accession>
<evidence type="ECO:0000313" key="3">
    <source>
        <dbReference type="EMBL" id="MET3661112.1"/>
    </source>
</evidence>
<proteinExistence type="predicted"/>
<dbReference type="RefSeq" id="WP_354151006.1">
    <property type="nucleotide sequence ID" value="NZ_JBEPMN010000004.1"/>
</dbReference>
<evidence type="ECO:0000256" key="1">
    <source>
        <dbReference type="SAM" id="MobiDB-lite"/>
    </source>
</evidence>
<protein>
    <recommendedName>
        <fullName evidence="5">Porin</fullName>
    </recommendedName>
</protein>